<evidence type="ECO:0000256" key="1">
    <source>
        <dbReference type="ARBA" id="ARBA00004651"/>
    </source>
</evidence>
<feature type="domain" description="Ionotropic glutamate receptor C-terminal" evidence="10">
    <location>
        <begin position="219"/>
        <end position="489"/>
    </location>
</feature>
<dbReference type="OrthoDB" id="6117597at2759"/>
<name>A0A653DRQ1_CALMS</name>
<keyword evidence="7" id="KW-0675">Receptor</keyword>
<dbReference type="SUPFAM" id="SSF53850">
    <property type="entry name" value="Periplasmic binding protein-like II"/>
    <property type="match status" value="1"/>
</dbReference>
<evidence type="ECO:0000256" key="9">
    <source>
        <dbReference type="SAM" id="Phobius"/>
    </source>
</evidence>
<accession>A0A653DRQ1</accession>
<evidence type="ECO:0000313" key="11">
    <source>
        <dbReference type="EMBL" id="VEN62009.1"/>
    </source>
</evidence>
<dbReference type="AlphaFoldDB" id="A0A653DRQ1"/>
<sequence length="509" mass="59233">MYIMLHFWKDLSKDYSTIVTTKTQIIHSPTDQQHQLYFLDMRCSHYKDILNQAQDKGLFRDPIRFILWEPTPDQLAPYYFRVDSRVYTVVKQNEKYVTQTVYKIGVRSSEILENFVGVYDPKEGFTTFSDVAVFRNRSNLSGLEVNVTYVATNPDTLAHLEDYRYVLTTKTSTQCFYTYDRIDYVDFIPAWTPTFMKFIFRSPPLSYVTNIFTLPFDTHVWYSSFVLCAIIFIVIYLIVSWEWKNRIFRRKVEKTHGALRPDILEVAVMEMGAITQQGSDTEPRSSAGRVAYFIALISLMFLYTSYSANIVALLQSTTENIRTIEDLLNSRISLGALDVVYNRYYFEHAQDPIRKAIYQQKIAPKGQKAKFISLEEGMSRVRDEFFGFHSELSVAYKIVADTFKENEKCALKEVAYVNMLDPHMVIRKRSAYKELVKIGSQRILESGLQRREEHKIYMKKPVCHSKGSNFGSAGIIDCYAAFLIFGIGLGISIIIFCFELLYRKYKTKN</sequence>
<dbReference type="GO" id="GO:0005886">
    <property type="term" value="C:plasma membrane"/>
    <property type="evidence" value="ECO:0007669"/>
    <property type="project" value="UniProtKB-SubCell"/>
</dbReference>
<dbReference type="GO" id="GO:0015276">
    <property type="term" value="F:ligand-gated monoatomic ion channel activity"/>
    <property type="evidence" value="ECO:0007669"/>
    <property type="project" value="InterPro"/>
</dbReference>
<evidence type="ECO:0000313" key="12">
    <source>
        <dbReference type="Proteomes" id="UP000410492"/>
    </source>
</evidence>
<dbReference type="InterPro" id="IPR001320">
    <property type="entry name" value="Iontro_rcpt_C"/>
</dbReference>
<dbReference type="Pfam" id="PF00060">
    <property type="entry name" value="Lig_chan"/>
    <property type="match status" value="1"/>
</dbReference>
<feature type="transmembrane region" description="Helical" evidence="9">
    <location>
        <begin position="290"/>
        <end position="314"/>
    </location>
</feature>
<proteinExistence type="inferred from homology"/>
<protein>
    <recommendedName>
        <fullName evidence="10">Ionotropic glutamate receptor C-terminal domain-containing protein</fullName>
    </recommendedName>
</protein>
<organism evidence="11 12">
    <name type="scientific">Callosobruchus maculatus</name>
    <name type="common">Southern cowpea weevil</name>
    <name type="synonym">Pulse bruchid</name>
    <dbReference type="NCBI Taxonomy" id="64391"/>
    <lineage>
        <taxon>Eukaryota</taxon>
        <taxon>Metazoa</taxon>
        <taxon>Ecdysozoa</taxon>
        <taxon>Arthropoda</taxon>
        <taxon>Hexapoda</taxon>
        <taxon>Insecta</taxon>
        <taxon>Pterygota</taxon>
        <taxon>Neoptera</taxon>
        <taxon>Endopterygota</taxon>
        <taxon>Coleoptera</taxon>
        <taxon>Polyphaga</taxon>
        <taxon>Cucujiformia</taxon>
        <taxon>Chrysomeloidea</taxon>
        <taxon>Chrysomelidae</taxon>
        <taxon>Bruchinae</taxon>
        <taxon>Bruchini</taxon>
        <taxon>Callosobruchus</taxon>
    </lineage>
</organism>
<gene>
    <name evidence="11" type="ORF">CALMAC_LOCUS19261</name>
</gene>
<evidence type="ECO:0000256" key="8">
    <source>
        <dbReference type="ARBA" id="ARBA00023180"/>
    </source>
</evidence>
<evidence type="ECO:0000256" key="7">
    <source>
        <dbReference type="ARBA" id="ARBA00023170"/>
    </source>
</evidence>
<dbReference type="EMBL" id="CAACVG010013578">
    <property type="protein sequence ID" value="VEN62009.1"/>
    <property type="molecule type" value="Genomic_DNA"/>
</dbReference>
<reference evidence="11 12" key="1">
    <citation type="submission" date="2019-01" db="EMBL/GenBank/DDBJ databases">
        <authorList>
            <person name="Sayadi A."/>
        </authorList>
    </citation>
    <scope>NUCLEOTIDE SEQUENCE [LARGE SCALE GENOMIC DNA]</scope>
</reference>
<dbReference type="InterPro" id="IPR052192">
    <property type="entry name" value="Insect_Ionotropic_Sensory_Rcpt"/>
</dbReference>
<evidence type="ECO:0000256" key="6">
    <source>
        <dbReference type="ARBA" id="ARBA00023136"/>
    </source>
</evidence>
<keyword evidence="3" id="KW-1003">Cell membrane</keyword>
<evidence type="ECO:0000259" key="10">
    <source>
        <dbReference type="Pfam" id="PF00060"/>
    </source>
</evidence>
<dbReference type="PANTHER" id="PTHR42643">
    <property type="entry name" value="IONOTROPIC RECEPTOR 20A-RELATED"/>
    <property type="match status" value="1"/>
</dbReference>
<keyword evidence="8" id="KW-0325">Glycoprotein</keyword>
<dbReference type="GO" id="GO:0050906">
    <property type="term" value="P:detection of stimulus involved in sensory perception"/>
    <property type="evidence" value="ECO:0007669"/>
    <property type="project" value="UniProtKB-ARBA"/>
</dbReference>
<feature type="non-terminal residue" evidence="11">
    <location>
        <position position="509"/>
    </location>
</feature>
<keyword evidence="6 9" id="KW-0472">Membrane</keyword>
<keyword evidence="4 9" id="KW-0812">Transmembrane</keyword>
<feature type="transmembrane region" description="Helical" evidence="9">
    <location>
        <begin position="479"/>
        <end position="502"/>
    </location>
</feature>
<evidence type="ECO:0000256" key="5">
    <source>
        <dbReference type="ARBA" id="ARBA00022989"/>
    </source>
</evidence>
<keyword evidence="5 9" id="KW-1133">Transmembrane helix</keyword>
<dbReference type="Gene3D" id="1.10.287.70">
    <property type="match status" value="1"/>
</dbReference>
<comment type="similarity">
    <text evidence="2">Belongs to the glutamate-gated ion channel (TC 1.A.10.1) family.</text>
</comment>
<comment type="subcellular location">
    <subcellularLocation>
        <location evidence="1">Cell membrane</location>
        <topology evidence="1">Multi-pass membrane protein</topology>
    </subcellularLocation>
</comment>
<evidence type="ECO:0000256" key="4">
    <source>
        <dbReference type="ARBA" id="ARBA00022692"/>
    </source>
</evidence>
<dbReference type="PANTHER" id="PTHR42643:SF33">
    <property type="entry name" value="GLUTAMATE RECEPTOR 2-LIKE PROTEIN"/>
    <property type="match status" value="1"/>
</dbReference>
<evidence type="ECO:0000256" key="3">
    <source>
        <dbReference type="ARBA" id="ARBA00022475"/>
    </source>
</evidence>
<dbReference type="Proteomes" id="UP000410492">
    <property type="component" value="Unassembled WGS sequence"/>
</dbReference>
<evidence type="ECO:0000256" key="2">
    <source>
        <dbReference type="ARBA" id="ARBA00008685"/>
    </source>
</evidence>
<keyword evidence="12" id="KW-1185">Reference proteome</keyword>
<feature type="transmembrane region" description="Helical" evidence="9">
    <location>
        <begin position="220"/>
        <end position="241"/>
    </location>
</feature>